<dbReference type="Gene3D" id="3.30.9.10">
    <property type="entry name" value="D-Amino Acid Oxidase, subunit A, domain 2"/>
    <property type="match status" value="1"/>
</dbReference>
<keyword evidence="7" id="KW-1208">Phospholipid metabolism</keyword>
<dbReference type="STRING" id="679901.Mzhil_0513"/>
<name>F7XQ23_METZD</name>
<proteinExistence type="predicted"/>
<evidence type="ECO:0000256" key="3">
    <source>
        <dbReference type="ARBA" id="ARBA00022827"/>
    </source>
</evidence>
<dbReference type="Gene3D" id="3.50.50.60">
    <property type="entry name" value="FAD/NAD(P)-binding domain"/>
    <property type="match status" value="1"/>
</dbReference>
<dbReference type="PANTHER" id="PTHR42685">
    <property type="entry name" value="GERANYLGERANYL DIPHOSPHATE REDUCTASE"/>
    <property type="match status" value="1"/>
</dbReference>
<dbReference type="InterPro" id="IPR036188">
    <property type="entry name" value="FAD/NAD-bd_sf"/>
</dbReference>
<protein>
    <submittedName>
        <fullName evidence="9">Geranylgeranyl reductase</fullName>
    </submittedName>
</protein>
<dbReference type="HOGENOM" id="CLU_024648_0_1_2"/>
<keyword evidence="5" id="KW-0443">Lipid metabolism</keyword>
<keyword evidence="2" id="KW-0285">Flavoprotein</keyword>
<evidence type="ECO:0000259" key="8">
    <source>
        <dbReference type="Pfam" id="PF22578"/>
    </source>
</evidence>
<dbReference type="Pfam" id="PF12831">
    <property type="entry name" value="FAD_oxidored"/>
    <property type="match status" value="1"/>
</dbReference>
<evidence type="ECO:0000256" key="5">
    <source>
        <dbReference type="ARBA" id="ARBA00023098"/>
    </source>
</evidence>
<dbReference type="PRINTS" id="PR00368">
    <property type="entry name" value="FADPNR"/>
</dbReference>
<evidence type="ECO:0000256" key="1">
    <source>
        <dbReference type="ARBA" id="ARBA00022516"/>
    </source>
</evidence>
<evidence type="ECO:0000256" key="7">
    <source>
        <dbReference type="ARBA" id="ARBA00023264"/>
    </source>
</evidence>
<keyword evidence="1" id="KW-0444">Lipid biosynthesis</keyword>
<dbReference type="Proteomes" id="UP000006622">
    <property type="component" value="Chromosome"/>
</dbReference>
<reference evidence="9" key="1">
    <citation type="submission" date="2010-07" db="EMBL/GenBank/DDBJ databases">
        <title>The complete genome of Methanosalsum zhilinae DSM 4017.</title>
        <authorList>
            <consortium name="US DOE Joint Genome Institute (JGI-PGF)"/>
            <person name="Lucas S."/>
            <person name="Copeland A."/>
            <person name="Lapidus A."/>
            <person name="Glavina del Rio T."/>
            <person name="Dalin E."/>
            <person name="Tice H."/>
            <person name="Bruce D."/>
            <person name="Goodwin L."/>
            <person name="Pitluck S."/>
            <person name="Kyrpides N."/>
            <person name="Mavromatis K."/>
            <person name="Ovchinnikova G."/>
            <person name="Daligault H."/>
            <person name="Detter J.C."/>
            <person name="Han C."/>
            <person name="Tapia R."/>
            <person name="Larimer F."/>
            <person name="Land M."/>
            <person name="Hauser L."/>
            <person name="Markowitz V."/>
            <person name="Cheng J.-F."/>
            <person name="Hugenholtz P."/>
            <person name="Woyke T."/>
            <person name="Wu D."/>
            <person name="Spring S."/>
            <person name="Schueler E."/>
            <person name="Brambilla E."/>
            <person name="Klenk H.-P."/>
            <person name="Eisen J.A."/>
        </authorList>
    </citation>
    <scope>NUCLEOTIDE SEQUENCE</scope>
    <source>
        <strain evidence="9">DSM 4017</strain>
    </source>
</reference>
<sequence>MVVAGAGPAGSIAAKYAALNGANVLLIEEHAAIGSPVECTGLLGTRAISECDLDPCNDFILNEISGTFVYSPSGQCFDIDGKSAKAYVVSRKALDKKLFSDAIDAGVDVSLRTKLVNIIWCNDHQELIVLHNGIKKKIKTRMVIGADGIKSKVAKIAGLGNVKEIISGIQIETPYRSKNSNFVEVFPGSVAPGFFAWTVPVNQNISRIGLGVNGIESPNALEYLRSFLNSNPNVIGRHGDSLLDVAIGGIPLGPLKRTVSDGVLVVGDAAGQVKPTSGGGIYPGAICAKIAGKVAADSVSDEDTSSDYLCQYEQKWRKKIGPELEMGMKLHELAEKFSDDDWNNLLRSMDNVHMKKMISQYGDIDKPSILVKEMLTLRNSFHLMGPLKSVIRAVL</sequence>
<dbReference type="PANTHER" id="PTHR42685:SF18">
    <property type="entry name" value="DIGERANYLGERANYLGLYCEROPHOSPHOLIPID REDUCTASE"/>
    <property type="match status" value="1"/>
</dbReference>
<dbReference type="Pfam" id="PF22578">
    <property type="entry name" value="GGR_cat"/>
    <property type="match status" value="1"/>
</dbReference>
<evidence type="ECO:0000313" key="10">
    <source>
        <dbReference type="Proteomes" id="UP000006622"/>
    </source>
</evidence>
<keyword evidence="4" id="KW-0560">Oxidoreductase</keyword>
<dbReference type="InterPro" id="IPR054715">
    <property type="entry name" value="GGR_cat"/>
</dbReference>
<dbReference type="GO" id="GO:0016628">
    <property type="term" value="F:oxidoreductase activity, acting on the CH-CH group of donors, NAD or NADP as acceptor"/>
    <property type="evidence" value="ECO:0007669"/>
    <property type="project" value="InterPro"/>
</dbReference>
<dbReference type="InterPro" id="IPR050407">
    <property type="entry name" value="Geranylgeranyl_reductase"/>
</dbReference>
<keyword evidence="3" id="KW-0274">FAD</keyword>
<gene>
    <name evidence="9" type="ordered locus">Mzhil_0513</name>
</gene>
<accession>F7XQ23</accession>
<evidence type="ECO:0000256" key="4">
    <source>
        <dbReference type="ARBA" id="ARBA00023002"/>
    </source>
</evidence>
<dbReference type="EMBL" id="CP002101">
    <property type="protein sequence ID" value="AEH60384.1"/>
    <property type="molecule type" value="Genomic_DNA"/>
</dbReference>
<feature type="domain" description="Digeranylgeranylglycerophospholipid reductase catalytic" evidence="8">
    <location>
        <begin position="166"/>
        <end position="233"/>
    </location>
</feature>
<evidence type="ECO:0000313" key="9">
    <source>
        <dbReference type="EMBL" id="AEH60384.1"/>
    </source>
</evidence>
<dbReference type="InterPro" id="IPR011777">
    <property type="entry name" value="Geranylgeranyl_Rdtase_fam"/>
</dbReference>
<evidence type="ECO:0000256" key="6">
    <source>
        <dbReference type="ARBA" id="ARBA00023209"/>
    </source>
</evidence>
<dbReference type="AlphaFoldDB" id="F7XQ23"/>
<dbReference type="GO" id="GO:0008654">
    <property type="term" value="P:phospholipid biosynthetic process"/>
    <property type="evidence" value="ECO:0007669"/>
    <property type="project" value="UniProtKB-KW"/>
</dbReference>
<dbReference type="SUPFAM" id="SSF51905">
    <property type="entry name" value="FAD/NAD(P)-binding domain"/>
    <property type="match status" value="1"/>
</dbReference>
<keyword evidence="6" id="KW-0594">Phospholipid biosynthesis</keyword>
<dbReference type="KEGG" id="mzh:Mzhil_0513"/>
<dbReference type="NCBIfam" id="TIGR02032">
    <property type="entry name" value="GG-red-SF"/>
    <property type="match status" value="1"/>
</dbReference>
<keyword evidence="10" id="KW-1185">Reference proteome</keyword>
<organism evidence="9 10">
    <name type="scientific">Methanosalsum zhilinae (strain DSM 4017 / NBRC 107636 / OCM 62 / WeN5)</name>
    <name type="common">Methanohalophilus zhilinae</name>
    <dbReference type="NCBI Taxonomy" id="679901"/>
    <lineage>
        <taxon>Archaea</taxon>
        <taxon>Methanobacteriati</taxon>
        <taxon>Methanobacteriota</taxon>
        <taxon>Stenosarchaea group</taxon>
        <taxon>Methanomicrobia</taxon>
        <taxon>Methanosarcinales</taxon>
        <taxon>Methanosarcinaceae</taxon>
        <taxon>Methanosalsum</taxon>
    </lineage>
</organism>
<evidence type="ECO:0000256" key="2">
    <source>
        <dbReference type="ARBA" id="ARBA00022630"/>
    </source>
</evidence>